<accession>A0ABR1RAB2</accession>
<keyword evidence="5" id="KW-0472">Membrane</keyword>
<evidence type="ECO:0000256" key="4">
    <source>
        <dbReference type="ARBA" id="ARBA00023002"/>
    </source>
</evidence>
<evidence type="ECO:0000256" key="1">
    <source>
        <dbReference type="ARBA" id="ARBA00010139"/>
    </source>
</evidence>
<keyword evidence="2" id="KW-0285">Flavoprotein</keyword>
<comment type="similarity">
    <text evidence="1">Belongs to the FAD-binding monooxygenase family.</text>
</comment>
<dbReference type="Pfam" id="PF13450">
    <property type="entry name" value="NAD_binding_8"/>
    <property type="match status" value="1"/>
</dbReference>
<dbReference type="PANTHER" id="PTHR42877">
    <property type="entry name" value="L-ORNITHINE N(5)-MONOOXYGENASE-RELATED"/>
    <property type="match status" value="1"/>
</dbReference>
<name>A0ABR1RAB2_9PEZI</name>
<dbReference type="InterPro" id="IPR036188">
    <property type="entry name" value="FAD/NAD-bd_sf"/>
</dbReference>
<gene>
    <name evidence="6" type="ORF">PG991_012323</name>
</gene>
<feature type="transmembrane region" description="Helical" evidence="5">
    <location>
        <begin position="617"/>
        <end position="637"/>
    </location>
</feature>
<dbReference type="EMBL" id="JAQQWI010000017">
    <property type="protein sequence ID" value="KAK8006026.1"/>
    <property type="molecule type" value="Genomic_DNA"/>
</dbReference>
<evidence type="ECO:0000256" key="2">
    <source>
        <dbReference type="ARBA" id="ARBA00022630"/>
    </source>
</evidence>
<dbReference type="PANTHER" id="PTHR42877:SF10">
    <property type="entry name" value="L-ORNITHINE N(5)-OXYGENASE"/>
    <property type="match status" value="1"/>
</dbReference>
<evidence type="ECO:0000256" key="5">
    <source>
        <dbReference type="SAM" id="Phobius"/>
    </source>
</evidence>
<dbReference type="Proteomes" id="UP001396898">
    <property type="component" value="Unassembled WGS sequence"/>
</dbReference>
<keyword evidence="7" id="KW-1185">Reference proteome</keyword>
<evidence type="ECO:0000313" key="6">
    <source>
        <dbReference type="EMBL" id="KAK8006026.1"/>
    </source>
</evidence>
<evidence type="ECO:0000256" key="3">
    <source>
        <dbReference type="ARBA" id="ARBA00022827"/>
    </source>
</evidence>
<reference evidence="6 7" key="1">
    <citation type="submission" date="2023-01" db="EMBL/GenBank/DDBJ databases">
        <title>Analysis of 21 Apiospora genomes using comparative genomics revels a genus with tremendous synthesis potential of carbohydrate active enzymes and secondary metabolites.</title>
        <authorList>
            <person name="Sorensen T."/>
        </authorList>
    </citation>
    <scope>NUCLEOTIDE SEQUENCE [LARGE SCALE GENOMIC DNA]</scope>
    <source>
        <strain evidence="6 7">CBS 20057</strain>
    </source>
</reference>
<sequence length="639" mass="70974">MILNEEAERKDPTSPFLGEADGRANGIRISTKAVLHPVWCPLPHDSDTERHIQKMKPQQCSVIVIGAGESGIAVGCQLKSKLGVTDFRIFDRQGGIGGAWYINRYPGVACDIPALLFSYSFAPNYVWTSLFPPGQEIQQYLASVASRYGLDDNIELNTEVTEAQWLPETAEWEVRVTRLVPFAGDLSEAERQRRVAQHGRASVYLEEEVVRSKVLITCAGELVEPNGWPADVPGIETFRGEVMHSARWRDDVDLEDKNVVVVGTGCTSAQLVPTLLETSSSSKAATEKKRGRPRHVTQLMRSATWYMARPTPPPDSFNRIMTAIQLIPGLGRLLRLWLFLYAESTWLNIGMGALGITRRRRFQRSLLAHMRKMVPEKYHAMLTPTFGVGCKRIIIDDGWLDCLSLHDRFELTTRPLVSVGERSVVLGPSPEPGDEKGAAEPATEPADVIVLANGFETSTYLHRVAIRNGAGRSLHDAWRAQGGPGAYMSTAVHGFPNLFLVLGPNAVSGHSSAILASENVAGYVLPHFVAKVLSGEARTVEVKEDAERRYTADVQRRSVDKVWQGCRGGYIAESGWNSSICPYNQIHFSMMCKHPKWQDWDIEYTTFGKAQLKKPGYTTYLFVVVVVLMVASVHLFLRV</sequence>
<proteinExistence type="inferred from homology"/>
<evidence type="ECO:0000313" key="7">
    <source>
        <dbReference type="Proteomes" id="UP001396898"/>
    </source>
</evidence>
<dbReference type="InterPro" id="IPR020946">
    <property type="entry name" value="Flavin_mOase-like"/>
</dbReference>
<dbReference type="SUPFAM" id="SSF51905">
    <property type="entry name" value="FAD/NAD(P)-binding domain"/>
    <property type="match status" value="2"/>
</dbReference>
<comment type="caution">
    <text evidence="6">The sequence shown here is derived from an EMBL/GenBank/DDBJ whole genome shotgun (WGS) entry which is preliminary data.</text>
</comment>
<keyword evidence="5" id="KW-0812">Transmembrane</keyword>
<dbReference type="Pfam" id="PF00743">
    <property type="entry name" value="FMO-like"/>
    <property type="match status" value="1"/>
</dbReference>
<keyword evidence="4" id="KW-0560">Oxidoreductase</keyword>
<protein>
    <submittedName>
        <fullName evidence="6">Uncharacterized protein</fullName>
    </submittedName>
</protein>
<keyword evidence="5" id="KW-1133">Transmembrane helix</keyword>
<keyword evidence="3" id="KW-0274">FAD</keyword>
<organism evidence="6 7">
    <name type="scientific">Apiospora marii</name>
    <dbReference type="NCBI Taxonomy" id="335849"/>
    <lineage>
        <taxon>Eukaryota</taxon>
        <taxon>Fungi</taxon>
        <taxon>Dikarya</taxon>
        <taxon>Ascomycota</taxon>
        <taxon>Pezizomycotina</taxon>
        <taxon>Sordariomycetes</taxon>
        <taxon>Xylariomycetidae</taxon>
        <taxon>Amphisphaeriales</taxon>
        <taxon>Apiosporaceae</taxon>
        <taxon>Apiospora</taxon>
    </lineage>
</organism>
<dbReference type="InterPro" id="IPR051209">
    <property type="entry name" value="FAD-bind_Monooxygenase_sf"/>
</dbReference>
<dbReference type="Gene3D" id="3.50.50.60">
    <property type="entry name" value="FAD/NAD(P)-binding domain"/>
    <property type="match status" value="3"/>
</dbReference>